<dbReference type="Pfam" id="PF20153">
    <property type="entry name" value="DUF6535"/>
    <property type="match status" value="1"/>
</dbReference>
<evidence type="ECO:0000313" key="2">
    <source>
        <dbReference type="EMBL" id="KTB35876.1"/>
    </source>
</evidence>
<comment type="caution">
    <text evidence="2">The sequence shown here is derived from an EMBL/GenBank/DDBJ whole genome shotgun (WGS) entry which is preliminary data.</text>
</comment>
<name>A0A0W0FI34_MONRR</name>
<protein>
    <recommendedName>
        <fullName evidence="1">DUF6535 domain-containing protein</fullName>
    </recommendedName>
</protein>
<gene>
    <name evidence="2" type="ORF">WG66_11548</name>
</gene>
<sequence length="218" mass="25508">MPYPPTTISLGILYGPGTPTPNWNHAPSTYAAEIPLPSSPTNSIPSQTYRSWKKLMKEVNRYDDNMVKNQKDDIDTLLVYTDLFFTSSGYRNRYPIADRLWTHADPIIRRRSVFLLLVYAKLWKSYSTTKEDEDAFGPQFDERPVLILALARHLTRADYVSELLVSEEGQRFIMFIHDGITRCQLYQPRDWWDTVKMRKMLVLEWNHAIERAAQEFGQ</sequence>
<dbReference type="Proteomes" id="UP000054988">
    <property type="component" value="Unassembled WGS sequence"/>
</dbReference>
<evidence type="ECO:0000313" key="3">
    <source>
        <dbReference type="Proteomes" id="UP000054988"/>
    </source>
</evidence>
<accession>A0A0W0FI34</accession>
<feature type="domain" description="DUF6535" evidence="1">
    <location>
        <begin position="52"/>
        <end position="86"/>
    </location>
</feature>
<proteinExistence type="predicted"/>
<dbReference type="EMBL" id="LATX01001964">
    <property type="protein sequence ID" value="KTB35876.1"/>
    <property type="molecule type" value="Genomic_DNA"/>
</dbReference>
<organism evidence="2 3">
    <name type="scientific">Moniliophthora roreri</name>
    <name type="common">Frosty pod rot fungus</name>
    <name type="synonym">Monilia roreri</name>
    <dbReference type="NCBI Taxonomy" id="221103"/>
    <lineage>
        <taxon>Eukaryota</taxon>
        <taxon>Fungi</taxon>
        <taxon>Dikarya</taxon>
        <taxon>Basidiomycota</taxon>
        <taxon>Agaricomycotina</taxon>
        <taxon>Agaricomycetes</taxon>
        <taxon>Agaricomycetidae</taxon>
        <taxon>Agaricales</taxon>
        <taxon>Marasmiineae</taxon>
        <taxon>Marasmiaceae</taxon>
        <taxon>Moniliophthora</taxon>
    </lineage>
</organism>
<reference evidence="2 3" key="1">
    <citation type="submission" date="2015-12" db="EMBL/GenBank/DDBJ databases">
        <title>Draft genome sequence of Moniliophthora roreri, the causal agent of frosty pod rot of cacao.</title>
        <authorList>
            <person name="Aime M.C."/>
            <person name="Diaz-Valderrama J.R."/>
            <person name="Kijpornyongpan T."/>
            <person name="Phillips-Mora W."/>
        </authorList>
    </citation>
    <scope>NUCLEOTIDE SEQUENCE [LARGE SCALE GENOMIC DNA]</scope>
    <source>
        <strain evidence="2 3">MCA 2952</strain>
    </source>
</reference>
<evidence type="ECO:0000259" key="1">
    <source>
        <dbReference type="Pfam" id="PF20153"/>
    </source>
</evidence>
<dbReference type="AlphaFoldDB" id="A0A0W0FI34"/>
<dbReference type="InterPro" id="IPR045338">
    <property type="entry name" value="DUF6535"/>
</dbReference>